<name>A0AAD9BW56_DISEL</name>
<feature type="compositionally biased region" description="Basic and acidic residues" evidence="1">
    <location>
        <begin position="232"/>
        <end position="256"/>
    </location>
</feature>
<dbReference type="EMBL" id="JASDAP010000015">
    <property type="protein sequence ID" value="KAK1891460.1"/>
    <property type="molecule type" value="Genomic_DNA"/>
</dbReference>
<gene>
    <name evidence="2" type="ORF">KUDE01_010288</name>
</gene>
<keyword evidence="3" id="KW-1185">Reference proteome</keyword>
<proteinExistence type="predicted"/>
<reference evidence="2" key="1">
    <citation type="submission" date="2023-04" db="EMBL/GenBank/DDBJ databases">
        <title>Chromosome-level genome of Chaenocephalus aceratus.</title>
        <authorList>
            <person name="Park H."/>
        </authorList>
    </citation>
    <scope>NUCLEOTIDE SEQUENCE</scope>
    <source>
        <strain evidence="2">DE</strain>
        <tissue evidence="2">Muscle</tissue>
    </source>
</reference>
<evidence type="ECO:0000313" key="3">
    <source>
        <dbReference type="Proteomes" id="UP001228049"/>
    </source>
</evidence>
<feature type="region of interest" description="Disordered" evidence="1">
    <location>
        <begin position="229"/>
        <end position="270"/>
    </location>
</feature>
<sequence length="270" mass="29990">MCSLFPAVNFVTSITKPSCPLHAMRDEAEERPELLLGPHHAERPNMALSVNRSPGASRRKTGENHPAKCSARWLPAGIIWGPERFFPSFPFSSFLLGEQSECFYSCMDMKLSSFDKKVEANDHALYHLPISLLMTQATQGHADPPMFPSFSSEKQALWCLCEHRAKHKDLQTTLESLFQSIEPAGQTTNSHITLATAPLLNRVHLENTEASVLAKEVFQLIQFTPVLSRRTGGQDEKGEERQGCKGEVTEECDTKGHPLSAAHSVPARPQ</sequence>
<dbReference type="Proteomes" id="UP001228049">
    <property type="component" value="Unassembled WGS sequence"/>
</dbReference>
<evidence type="ECO:0000313" key="2">
    <source>
        <dbReference type="EMBL" id="KAK1891460.1"/>
    </source>
</evidence>
<dbReference type="GO" id="GO:0016874">
    <property type="term" value="F:ligase activity"/>
    <property type="evidence" value="ECO:0007669"/>
    <property type="project" value="UniProtKB-KW"/>
</dbReference>
<keyword evidence="2" id="KW-0436">Ligase</keyword>
<dbReference type="AlphaFoldDB" id="A0AAD9BW56"/>
<organism evidence="2 3">
    <name type="scientific">Dissostichus eleginoides</name>
    <name type="common">Patagonian toothfish</name>
    <name type="synonym">Dissostichus amissus</name>
    <dbReference type="NCBI Taxonomy" id="100907"/>
    <lineage>
        <taxon>Eukaryota</taxon>
        <taxon>Metazoa</taxon>
        <taxon>Chordata</taxon>
        <taxon>Craniata</taxon>
        <taxon>Vertebrata</taxon>
        <taxon>Euteleostomi</taxon>
        <taxon>Actinopterygii</taxon>
        <taxon>Neopterygii</taxon>
        <taxon>Teleostei</taxon>
        <taxon>Neoteleostei</taxon>
        <taxon>Acanthomorphata</taxon>
        <taxon>Eupercaria</taxon>
        <taxon>Perciformes</taxon>
        <taxon>Notothenioidei</taxon>
        <taxon>Nototheniidae</taxon>
        <taxon>Dissostichus</taxon>
    </lineage>
</organism>
<comment type="caution">
    <text evidence="2">The sequence shown here is derived from an EMBL/GenBank/DDBJ whole genome shotgun (WGS) entry which is preliminary data.</text>
</comment>
<protein>
    <submittedName>
        <fullName evidence="2">Phenylalanine--tRNA ligase beta subunit</fullName>
    </submittedName>
</protein>
<evidence type="ECO:0000256" key="1">
    <source>
        <dbReference type="SAM" id="MobiDB-lite"/>
    </source>
</evidence>
<accession>A0AAD9BW56</accession>